<keyword evidence="4" id="KW-1185">Reference proteome</keyword>
<gene>
    <name evidence="3" type="ORF">DDB_G0273187</name>
    <name evidence="2" type="ORF">DDB_G0273747</name>
</gene>
<dbReference type="GeneID" id="8618862"/>
<reference evidence="2 4" key="2">
    <citation type="journal article" date="2005" name="Nature">
        <title>The genome of the social amoeba Dictyostelium discoideum.</title>
        <authorList>
            <consortium name="The Dictyostelium discoideum Sequencing Consortium"/>
            <person name="Eichinger L."/>
            <person name="Pachebat J.A."/>
            <person name="Glockner G."/>
            <person name="Rajandream M.A."/>
            <person name="Sucgang R."/>
            <person name="Berriman M."/>
            <person name="Song J."/>
            <person name="Olsen R."/>
            <person name="Szafranski K."/>
            <person name="Xu Q."/>
            <person name="Tunggal B."/>
            <person name="Kummerfeld S."/>
            <person name="Madera M."/>
            <person name="Konfortov B.A."/>
            <person name="Rivero F."/>
            <person name="Bankier A.T."/>
            <person name="Lehmann R."/>
            <person name="Hamlin N."/>
            <person name="Davies R."/>
            <person name="Gaudet P."/>
            <person name="Fey P."/>
            <person name="Pilcher K."/>
            <person name="Chen G."/>
            <person name="Saunders D."/>
            <person name="Sodergren E."/>
            <person name="Davis P."/>
            <person name="Kerhornou A."/>
            <person name="Nie X."/>
            <person name="Hall N."/>
            <person name="Anjard C."/>
            <person name="Hemphill L."/>
            <person name="Bason N."/>
            <person name="Farbrother P."/>
            <person name="Desany B."/>
            <person name="Just E."/>
            <person name="Morio T."/>
            <person name="Rost R."/>
            <person name="Churcher C."/>
            <person name="Cooper J."/>
            <person name="Haydock S."/>
            <person name="van Driessche N."/>
            <person name="Cronin A."/>
            <person name="Goodhead I."/>
            <person name="Muzny D."/>
            <person name="Mourier T."/>
            <person name="Pain A."/>
            <person name="Lu M."/>
            <person name="Harper D."/>
            <person name="Lindsay R."/>
            <person name="Hauser H."/>
            <person name="James K."/>
            <person name="Quiles M."/>
            <person name="Madan Babu M."/>
            <person name="Saito T."/>
            <person name="Buchrieser C."/>
            <person name="Wardroper A."/>
            <person name="Felder M."/>
            <person name="Thangavelu M."/>
            <person name="Johnson D."/>
            <person name="Knights A."/>
            <person name="Loulseged H."/>
            <person name="Mungall K."/>
            <person name="Oliver K."/>
            <person name="Price C."/>
            <person name="Quail M.A."/>
            <person name="Urushihara H."/>
            <person name="Hernandez J."/>
            <person name="Rabbinowitsch E."/>
            <person name="Steffen D."/>
            <person name="Sanders M."/>
            <person name="Ma J."/>
            <person name="Kohara Y."/>
            <person name="Sharp S."/>
            <person name="Simmonds M."/>
            <person name="Spiegler S."/>
            <person name="Tivey A."/>
            <person name="Sugano S."/>
            <person name="White B."/>
            <person name="Walker D."/>
            <person name="Woodward J."/>
            <person name="Winckler T."/>
            <person name="Tanaka Y."/>
            <person name="Shaulsky G."/>
            <person name="Schleicher M."/>
            <person name="Weinstock G."/>
            <person name="Rosenthal A."/>
            <person name="Cox E.C."/>
            <person name="Chisholm R.L."/>
            <person name="Gibbs R."/>
            <person name="Loomis W.F."/>
            <person name="Platzer M."/>
            <person name="Kay R.R."/>
            <person name="Williams J."/>
            <person name="Dear P.H."/>
            <person name="Noegel A.A."/>
            <person name="Barrell B."/>
            <person name="Kuspa A."/>
        </authorList>
    </citation>
    <scope>NUCLEOTIDE SEQUENCE [LARGE SCALE GENOMIC DNA]</scope>
    <source>
        <strain evidence="2 4">AX4</strain>
    </source>
</reference>
<dbReference type="AlphaFoldDB" id="Q556X9"/>
<dbReference type="HOGENOM" id="CLU_200764_0_0_1"/>
<dbReference type="EMBL" id="AAFI02000009">
    <property type="protein sequence ID" value="EAL70811.1"/>
    <property type="molecule type" value="Genomic_DNA"/>
</dbReference>
<evidence type="ECO:0000313" key="2">
    <source>
        <dbReference type="EMBL" id="EAL70564.1"/>
    </source>
</evidence>
<dbReference type="InParanoid" id="Q556X9"/>
<feature type="signal peptide" evidence="1">
    <location>
        <begin position="1"/>
        <end position="23"/>
    </location>
</feature>
<evidence type="ECO:0000313" key="4">
    <source>
        <dbReference type="Proteomes" id="UP000002195"/>
    </source>
</evidence>
<feature type="chain" id="PRO_5011424112" evidence="1">
    <location>
        <begin position="24"/>
        <end position="63"/>
    </location>
</feature>
<dbReference type="GeneID" id="8619114"/>
<proteinExistence type="predicted"/>
<dbReference type="RefSeq" id="XP_644490.1">
    <property type="nucleotide sequence ID" value="XM_639398.1"/>
</dbReference>
<accession>Q86JT8</accession>
<evidence type="ECO:0000256" key="1">
    <source>
        <dbReference type="SAM" id="SignalP"/>
    </source>
</evidence>
<keyword evidence="1" id="KW-0732">Signal</keyword>
<protein>
    <submittedName>
        <fullName evidence="2">Uncharacterized protein</fullName>
    </submittedName>
</protein>
<dbReference type="EMBL" id="AAFI02000011">
    <property type="protein sequence ID" value="EAL70564.1"/>
    <property type="molecule type" value="Genomic_DNA"/>
</dbReference>
<reference evidence="2 4" key="1">
    <citation type="journal article" date="2002" name="Nature">
        <title>Sequence and analysis of chromosome 2 of Dictyostelium discoideum.</title>
        <authorList>
            <consortium name="Dictyostelium Genome Sequencing Consortium"/>
            <person name="Glockner G."/>
            <person name="Eichinger L."/>
            <person name="Szafranski K."/>
            <person name="Pachebat J.A."/>
            <person name="Bankier A.T."/>
            <person name="Dear P.H."/>
            <person name="Lehmann R."/>
            <person name="Baumgart C."/>
            <person name="Parra G."/>
            <person name="Abril J.F."/>
            <person name="Guigo R."/>
            <person name="Kumpf K."/>
            <person name="Tunggal B."/>
            <person name="Cox E."/>
            <person name="Quail M.A."/>
            <person name="Platzer M."/>
            <person name="Rosenthal A."/>
            <person name="Noegel A.A."/>
        </authorList>
    </citation>
    <scope>NUCLEOTIDE SEQUENCE [LARGE SCALE GENOMIC DNA]</scope>
    <source>
        <strain evidence="2 4">AX4</strain>
    </source>
</reference>
<dbReference type="PaxDb" id="44689-DDB0168096"/>
<dbReference type="RefSeq" id="XP_644760.1">
    <property type="nucleotide sequence ID" value="XM_639668.1"/>
</dbReference>
<dbReference type="KEGG" id="ddi:DDB_G0273187"/>
<evidence type="ECO:0000313" key="3">
    <source>
        <dbReference type="EMBL" id="EAL70811.1"/>
    </source>
</evidence>
<comment type="caution">
    <text evidence="2">The sequence shown here is derived from an EMBL/GenBank/DDBJ whole genome shotgun (WGS) entry which is preliminary data.</text>
</comment>
<sequence>MLKVLIAILVVISLLSNLNAVNGQKFYCFLDCIKKDRNCRMGRSEDANCLEYFKKCKDECHNN</sequence>
<dbReference type="Proteomes" id="UP000002195">
    <property type="component" value="Unassembled WGS sequence"/>
</dbReference>
<accession>Q556X9</accession>
<name>Q556X9_DICDI</name>
<dbReference type="dictyBase" id="DDB_G0273187"/>
<dbReference type="KEGG" id="ddi:DDB_G0273747"/>
<dbReference type="VEuPathDB" id="AmoebaDB:DDB_G0273187"/>
<reference evidence="2" key="3">
    <citation type="submission" date="2009-08" db="EMBL/GenBank/DDBJ databases">
        <authorList>
            <consortium name="The Dictyostelium discoideum Sequencing Consortium"/>
            <person name="Eichinger L."/>
            <person name="Pachebat J.A."/>
            <person name="Gloeckner G."/>
            <person name="Rajandream M.-A."/>
            <person name="Sucgang R."/>
            <person name="Song J."/>
            <person name="Cox E.C."/>
            <person name="Tunggal B."/>
            <person name="Szafranski K."/>
            <person name="Konfortov B.A."/>
            <person name="Farbrother P."/>
            <person name="Bankier A.T."/>
            <person name="Lehmann R."/>
            <person name="Hamlin N."/>
            <person name="Xu Q."/>
            <person name="Davies R."/>
            <person name="Gaudet P."/>
            <person name="Fey P."/>
            <person name="Pilcher K."/>
            <person name="Chen G."/>
            <person name="Saunders D."/>
            <person name="Sodergren E."/>
            <person name="Davis P."/>
            <person name="Nie X."/>
            <person name="Kerhornou A."/>
            <person name="Hemphill L."/>
            <person name="Bason N."/>
            <person name="Berriman M."/>
            <person name="Desany B."/>
            <person name="Churcher C."/>
            <person name="Cooper J."/>
            <person name="van Driessche N."/>
            <person name="Cronin A."/>
            <person name="Goodhead I."/>
            <person name="Muzny D."/>
            <person name="Hall N."/>
            <person name="Harper D."/>
            <person name="Lindsay R."/>
            <person name="Hauser H."/>
            <person name="James K."/>
            <person name="Quiles M."/>
            <person name="Buchrieser C."/>
            <person name="Wardroper A."/>
            <person name="Thangavelu M."/>
            <person name="Johnson D."/>
            <person name="Knights A."/>
            <person name="Loulseged H."/>
            <person name="Mungall K."/>
            <person name="Price C."/>
            <person name="Ma J."/>
            <person name="Quail M."/>
            <person name="Hernandez J."/>
            <person name="Rabbinowitsch E."/>
            <person name="Steffen D."/>
            <person name="Sanders M."/>
            <person name="Weinstock G."/>
            <person name="Sharp S."/>
            <person name="Just E."/>
            <person name="Shaulsky G."/>
            <person name="Simmonds M."/>
            <person name="Tivey A."/>
            <person name="White B."/>
            <person name="Walker D."/>
            <person name="Woodward J."/>
            <person name="Winckler T."/>
            <person name="Schleicher M."/>
            <person name="Rosenthal A."/>
            <person name="Rivero F."/>
            <person name="Chisholm R.L."/>
            <person name="Gibbs R."/>
            <person name="Loomis W.F."/>
            <person name="Platzer M."/>
            <person name="Kay R.R."/>
            <person name="Williams J."/>
            <person name="Dear P.H."/>
            <person name="Noegel A.A."/>
            <person name="Barrell B."/>
            <person name="Kuspa A."/>
        </authorList>
    </citation>
    <scope>NUCLEOTIDE SEQUENCE</scope>
    <source>
        <strain evidence="2">AX4</strain>
    </source>
</reference>
<dbReference type="dictyBase" id="DDB_G0273747"/>
<organism evidence="4">
    <name type="scientific">Dictyostelium discoideum</name>
    <name type="common">Social amoeba</name>
    <dbReference type="NCBI Taxonomy" id="44689"/>
    <lineage>
        <taxon>Eukaryota</taxon>
        <taxon>Amoebozoa</taxon>
        <taxon>Evosea</taxon>
        <taxon>Eumycetozoa</taxon>
        <taxon>Dictyostelia</taxon>
        <taxon>Dictyosteliales</taxon>
        <taxon>Dictyosteliaceae</taxon>
        <taxon>Dictyostelium</taxon>
    </lineage>
</organism>